<dbReference type="EMBL" id="JADQBC010000048">
    <property type="protein sequence ID" value="MBR8827932.1"/>
    <property type="molecule type" value="Genomic_DNA"/>
</dbReference>
<dbReference type="Gene3D" id="3.40.50.2000">
    <property type="entry name" value="Glycogen Phosphorylase B"/>
    <property type="match status" value="1"/>
</dbReference>
<dbReference type="AlphaFoldDB" id="A0A941GQC3"/>
<organism evidence="3 4">
    <name type="scientific">Gomphosphaeria aponina SAG 52.96 = DSM 107014</name>
    <dbReference type="NCBI Taxonomy" id="1521640"/>
    <lineage>
        <taxon>Bacteria</taxon>
        <taxon>Bacillati</taxon>
        <taxon>Cyanobacteriota</taxon>
        <taxon>Cyanophyceae</taxon>
        <taxon>Oscillatoriophycideae</taxon>
        <taxon>Chroococcales</taxon>
        <taxon>Gomphosphaeriaceae</taxon>
        <taxon>Gomphosphaeria</taxon>
    </lineage>
</organism>
<name>A0A941GQC3_9CHRO</name>
<keyword evidence="1" id="KW-0808">Transferase</keyword>
<evidence type="ECO:0000313" key="4">
    <source>
        <dbReference type="Proteomes" id="UP000767446"/>
    </source>
</evidence>
<dbReference type="GO" id="GO:0009103">
    <property type="term" value="P:lipopolysaccharide biosynthetic process"/>
    <property type="evidence" value="ECO:0007669"/>
    <property type="project" value="TreeGrafter"/>
</dbReference>
<dbReference type="Proteomes" id="UP000767446">
    <property type="component" value="Unassembled WGS sequence"/>
</dbReference>
<dbReference type="Pfam" id="PF00534">
    <property type="entry name" value="Glycos_transf_1"/>
    <property type="match status" value="1"/>
</dbReference>
<dbReference type="PANTHER" id="PTHR46401:SF2">
    <property type="entry name" value="GLYCOSYLTRANSFERASE WBBK-RELATED"/>
    <property type="match status" value="1"/>
</dbReference>
<reference evidence="3" key="1">
    <citation type="submission" date="2021-02" db="EMBL/GenBank/DDBJ databases">
        <title>Metagenome analyses of Stigonema ocellatum DSM 106950, Chlorogloea purpurea SAG 13.99 and Gomphosphaeria aponina DSM 107014.</title>
        <authorList>
            <person name="Marter P."/>
            <person name="Huang S."/>
        </authorList>
    </citation>
    <scope>NUCLEOTIDE SEQUENCE</scope>
    <source>
        <strain evidence="3">JP213</strain>
    </source>
</reference>
<gene>
    <name evidence="3" type="ORF">DSM107014_08520</name>
</gene>
<dbReference type="GO" id="GO:0016757">
    <property type="term" value="F:glycosyltransferase activity"/>
    <property type="evidence" value="ECO:0007669"/>
    <property type="project" value="InterPro"/>
</dbReference>
<comment type="caution">
    <text evidence="3">The sequence shown here is derived from an EMBL/GenBank/DDBJ whole genome shotgun (WGS) entry which is preliminary data.</text>
</comment>
<evidence type="ECO:0000313" key="3">
    <source>
        <dbReference type="EMBL" id="MBR8827932.1"/>
    </source>
</evidence>
<evidence type="ECO:0000259" key="2">
    <source>
        <dbReference type="Pfam" id="PF00534"/>
    </source>
</evidence>
<accession>A0A941GQC3</accession>
<sequence length="418" mass="47853">MSTILIKVKNLTHGSSYYSLSSLLPFPLMAKHYIFFTRNILPQPAAHLIHDVNTANAAANLGYSAILVYLHKKALNPLNWFAPFSPQQPPAELSRFYQIQNKLKVFPLPLPWPINENQRKWLHTSTFICKYYFPCYIFPHSKIIHTLDWNLVKTAIRAGIPIIYEREHNQYQKYDTEIVNSPLFQVAITVADSVKENMIQMGMPPAKIVKLHLSFNQAFLQRQAEKAATWRQKLLTNNRQHLVVYAGGMYKFKGVNLLIDVAKQLPQIQFAFAGGNESQLQAYRQLVQEKAIDNVIFLGYLSHADLPSLLQGADILAHPHLSGKAATFTSPLKFFEYLASGTPIVATDIPPLREFQPIIARWCQPDHPREYAHCLQKVLTTHPRKVEGYAAQINFARQFSWESRMAKIMSYVEPQIIN</sequence>
<evidence type="ECO:0000256" key="1">
    <source>
        <dbReference type="ARBA" id="ARBA00022679"/>
    </source>
</evidence>
<dbReference type="InterPro" id="IPR001296">
    <property type="entry name" value="Glyco_trans_1"/>
</dbReference>
<feature type="domain" description="Glycosyl transferase family 1" evidence="2">
    <location>
        <begin position="229"/>
        <end position="355"/>
    </location>
</feature>
<dbReference type="CDD" id="cd03801">
    <property type="entry name" value="GT4_PimA-like"/>
    <property type="match status" value="1"/>
</dbReference>
<protein>
    <submittedName>
        <fullName evidence="3">Glycosyltransferase family 4 protein</fullName>
    </submittedName>
</protein>
<dbReference type="PANTHER" id="PTHR46401">
    <property type="entry name" value="GLYCOSYLTRANSFERASE WBBK-RELATED"/>
    <property type="match status" value="1"/>
</dbReference>
<dbReference type="SUPFAM" id="SSF53756">
    <property type="entry name" value="UDP-Glycosyltransferase/glycogen phosphorylase"/>
    <property type="match status" value="1"/>
</dbReference>
<proteinExistence type="predicted"/>